<dbReference type="SMART" id="SM00355">
    <property type="entry name" value="ZnF_C2H2"/>
    <property type="match status" value="2"/>
</dbReference>
<evidence type="ECO:0000256" key="1">
    <source>
        <dbReference type="ARBA" id="ARBA00004123"/>
    </source>
</evidence>
<name>A0A1E4U0I7_PACTA</name>
<reference evidence="11" key="1">
    <citation type="submission" date="2016-05" db="EMBL/GenBank/DDBJ databases">
        <title>Comparative genomics of biotechnologically important yeasts.</title>
        <authorList>
            <consortium name="DOE Joint Genome Institute"/>
            <person name="Riley R."/>
            <person name="Haridas S."/>
            <person name="Wolfe K.H."/>
            <person name="Lopes M.R."/>
            <person name="Hittinger C.T."/>
            <person name="Goker M."/>
            <person name="Salamov A."/>
            <person name="Wisecaver J."/>
            <person name="Long T.M."/>
            <person name="Aerts A.L."/>
            <person name="Barry K."/>
            <person name="Choi C."/>
            <person name="Clum A."/>
            <person name="Coughlan A.Y."/>
            <person name="Deshpande S."/>
            <person name="Douglass A.P."/>
            <person name="Hanson S.J."/>
            <person name="Klenk H.-P."/>
            <person name="Labutti K."/>
            <person name="Lapidus A."/>
            <person name="Lindquist E."/>
            <person name="Lipzen A."/>
            <person name="Meier-Kolthoff J.P."/>
            <person name="Ohm R.A."/>
            <person name="Otillar R.P."/>
            <person name="Pangilinan J."/>
            <person name="Peng Y."/>
            <person name="Rokas A."/>
            <person name="Rosa C.A."/>
            <person name="Scheuner C."/>
            <person name="Sibirny A.A."/>
            <person name="Slot J.C."/>
            <person name="Stielow J.B."/>
            <person name="Sun H."/>
            <person name="Kurtzman C.P."/>
            <person name="Blackwell M."/>
            <person name="Grigoriev I.V."/>
            <person name="Jeffries T.W."/>
        </authorList>
    </citation>
    <scope>NUCLEOTIDE SEQUENCE [LARGE SCALE GENOMIC DNA]</scope>
    <source>
        <strain evidence="11">NRRL Y-2460</strain>
    </source>
</reference>
<dbReference type="OrthoDB" id="10018191at2759"/>
<gene>
    <name evidence="10" type="ORF">PACTADRAFT_2005</name>
</gene>
<keyword evidence="6" id="KW-0539">Nucleus</keyword>
<evidence type="ECO:0000313" key="10">
    <source>
        <dbReference type="EMBL" id="ODV97438.1"/>
    </source>
</evidence>
<accession>A0A1E4U0I7</accession>
<organism evidence="10 11">
    <name type="scientific">Pachysolen tannophilus NRRL Y-2460</name>
    <dbReference type="NCBI Taxonomy" id="669874"/>
    <lineage>
        <taxon>Eukaryota</taxon>
        <taxon>Fungi</taxon>
        <taxon>Dikarya</taxon>
        <taxon>Ascomycota</taxon>
        <taxon>Saccharomycotina</taxon>
        <taxon>Pichiomycetes</taxon>
        <taxon>Pachysolenaceae</taxon>
        <taxon>Pachysolen</taxon>
    </lineage>
</organism>
<feature type="region of interest" description="Disordered" evidence="8">
    <location>
        <begin position="99"/>
        <end position="127"/>
    </location>
</feature>
<dbReference type="GO" id="GO:0000785">
    <property type="term" value="C:chromatin"/>
    <property type="evidence" value="ECO:0007669"/>
    <property type="project" value="TreeGrafter"/>
</dbReference>
<dbReference type="Proteomes" id="UP000094236">
    <property type="component" value="Unassembled WGS sequence"/>
</dbReference>
<evidence type="ECO:0000256" key="3">
    <source>
        <dbReference type="ARBA" id="ARBA00022737"/>
    </source>
</evidence>
<keyword evidence="11" id="KW-1185">Reference proteome</keyword>
<protein>
    <recommendedName>
        <fullName evidence="9">C2H2-type domain-containing protein</fullName>
    </recommendedName>
</protein>
<dbReference type="Pfam" id="PF00096">
    <property type="entry name" value="zf-C2H2"/>
    <property type="match status" value="2"/>
</dbReference>
<dbReference type="AlphaFoldDB" id="A0A1E4U0I7"/>
<feature type="region of interest" description="Disordered" evidence="8">
    <location>
        <begin position="189"/>
        <end position="287"/>
    </location>
</feature>
<sequence length="476" mass="53378">MSRSSPAKRKSKGRSFQCSDFPPCSMSFTRSEHLARHIRSHTGEKPFKCQLCQKNFSRLDNLRQHKQTVHAYENFVLSYPNEKLNVRVRHEDLKDVRKNLSDSNGEADDESDNNNNNINNINNNNGIENISSNPIIDLHRLKNNINHSPINSNLQSTQLPPLKIHSNPITPISNNFDLNSNIIATKATNTNTTNTTNNTTSSNLNILISPPNSTSPQSGHKVLIEQLCDSSQPPPRSSSSSKLLKPLQQFRPNQNKKRPRPIEVPTSHHSSTTSVTNSSNASSFTTSLNTANSSNFDLYSPSSGRSLQSPLSPYSFNMNNINNNVSSFRSNGSYHSYQQQHQQLLTPINGSFHLSPYSATFSPGIKPTFLDSYNRSLSSPLSSASNYKKLPTIKFKTFNRNESVNNINNINNNNNYGSNDDFRHKISVKPTIDNLLSNEKRDENFVDKKENSRDVTQDKAILKNNTKLPPVNQLGL</sequence>
<feature type="compositionally biased region" description="Low complexity" evidence="8">
    <location>
        <begin position="267"/>
        <end position="287"/>
    </location>
</feature>
<evidence type="ECO:0000256" key="4">
    <source>
        <dbReference type="ARBA" id="ARBA00022771"/>
    </source>
</evidence>
<feature type="domain" description="C2H2-type" evidence="9">
    <location>
        <begin position="16"/>
        <end position="46"/>
    </location>
</feature>
<dbReference type="PANTHER" id="PTHR40626">
    <property type="entry name" value="MIP31509P"/>
    <property type="match status" value="1"/>
</dbReference>
<feature type="compositionally biased region" description="Low complexity" evidence="8">
    <location>
        <begin position="113"/>
        <end position="127"/>
    </location>
</feature>
<evidence type="ECO:0000256" key="5">
    <source>
        <dbReference type="ARBA" id="ARBA00022833"/>
    </source>
</evidence>
<keyword evidence="5" id="KW-0862">Zinc</keyword>
<proteinExistence type="predicted"/>
<dbReference type="SUPFAM" id="SSF57667">
    <property type="entry name" value="beta-beta-alpha zinc fingers"/>
    <property type="match status" value="1"/>
</dbReference>
<dbReference type="EMBL" id="KV454012">
    <property type="protein sequence ID" value="ODV97438.1"/>
    <property type="molecule type" value="Genomic_DNA"/>
</dbReference>
<dbReference type="PANTHER" id="PTHR40626:SF32">
    <property type="entry name" value="ZINC FINGER PROTEIN RST2"/>
    <property type="match status" value="1"/>
</dbReference>
<evidence type="ECO:0000256" key="6">
    <source>
        <dbReference type="ARBA" id="ARBA00023242"/>
    </source>
</evidence>
<feature type="domain" description="C2H2-type" evidence="9">
    <location>
        <begin position="47"/>
        <end position="75"/>
    </location>
</feature>
<dbReference type="GO" id="GO:0000978">
    <property type="term" value="F:RNA polymerase II cis-regulatory region sequence-specific DNA binding"/>
    <property type="evidence" value="ECO:0007669"/>
    <property type="project" value="InterPro"/>
</dbReference>
<dbReference type="GO" id="GO:0008270">
    <property type="term" value="F:zinc ion binding"/>
    <property type="evidence" value="ECO:0007669"/>
    <property type="project" value="UniProtKB-KW"/>
</dbReference>
<dbReference type="FunFam" id="3.30.160.60:FF:002343">
    <property type="entry name" value="Zinc finger protein 33A"/>
    <property type="match status" value="1"/>
</dbReference>
<dbReference type="InterPro" id="IPR013087">
    <property type="entry name" value="Znf_C2H2_type"/>
</dbReference>
<dbReference type="PROSITE" id="PS00028">
    <property type="entry name" value="ZINC_FINGER_C2H2_1"/>
    <property type="match status" value="1"/>
</dbReference>
<dbReference type="GO" id="GO:0000981">
    <property type="term" value="F:DNA-binding transcription factor activity, RNA polymerase II-specific"/>
    <property type="evidence" value="ECO:0007669"/>
    <property type="project" value="InterPro"/>
</dbReference>
<evidence type="ECO:0000256" key="7">
    <source>
        <dbReference type="PROSITE-ProRule" id="PRU00042"/>
    </source>
</evidence>
<dbReference type="Gene3D" id="3.30.160.60">
    <property type="entry name" value="Classic Zinc Finger"/>
    <property type="match status" value="2"/>
</dbReference>
<feature type="compositionally biased region" description="Low complexity" evidence="8">
    <location>
        <begin position="189"/>
        <end position="209"/>
    </location>
</feature>
<comment type="subcellular location">
    <subcellularLocation>
        <location evidence="1">Nucleus</location>
    </subcellularLocation>
</comment>
<evidence type="ECO:0000313" key="11">
    <source>
        <dbReference type="Proteomes" id="UP000094236"/>
    </source>
</evidence>
<dbReference type="GO" id="GO:0005634">
    <property type="term" value="C:nucleus"/>
    <property type="evidence" value="ECO:0007669"/>
    <property type="project" value="UniProtKB-SubCell"/>
</dbReference>
<keyword evidence="3" id="KW-0677">Repeat</keyword>
<dbReference type="InterPro" id="IPR051059">
    <property type="entry name" value="VerF-like"/>
</dbReference>
<keyword evidence="2" id="KW-0479">Metal-binding</keyword>
<dbReference type="InterPro" id="IPR036236">
    <property type="entry name" value="Znf_C2H2_sf"/>
</dbReference>
<feature type="compositionally biased region" description="Low complexity" evidence="8">
    <location>
        <begin position="237"/>
        <end position="249"/>
    </location>
</feature>
<keyword evidence="4 7" id="KW-0863">Zinc-finger</keyword>
<dbReference type="STRING" id="669874.A0A1E4U0I7"/>
<evidence type="ECO:0000256" key="8">
    <source>
        <dbReference type="SAM" id="MobiDB-lite"/>
    </source>
</evidence>
<evidence type="ECO:0000259" key="9">
    <source>
        <dbReference type="PROSITE" id="PS50157"/>
    </source>
</evidence>
<evidence type="ECO:0000256" key="2">
    <source>
        <dbReference type="ARBA" id="ARBA00022723"/>
    </source>
</evidence>
<dbReference type="PROSITE" id="PS50157">
    <property type="entry name" value="ZINC_FINGER_C2H2_2"/>
    <property type="match status" value="2"/>
</dbReference>